<dbReference type="Gene3D" id="3.40.50.2000">
    <property type="entry name" value="Glycogen Phosphorylase B"/>
    <property type="match status" value="2"/>
</dbReference>
<dbReference type="OrthoDB" id="9772485at2"/>
<dbReference type="AlphaFoldDB" id="A0A1Q2CRT5"/>
<protein>
    <recommendedName>
        <fullName evidence="4">Glycosyltransferase subfamily 4-like N-terminal domain-containing protein</fullName>
    </recommendedName>
</protein>
<feature type="region of interest" description="Disordered" evidence="3">
    <location>
        <begin position="352"/>
        <end position="385"/>
    </location>
</feature>
<proteinExistence type="predicted"/>
<evidence type="ECO:0000259" key="4">
    <source>
        <dbReference type="Pfam" id="PF13579"/>
    </source>
</evidence>
<dbReference type="InterPro" id="IPR028098">
    <property type="entry name" value="Glyco_trans_4-like_N"/>
</dbReference>
<name>A0A1Q2CRT5_9ACTN</name>
<dbReference type="EMBL" id="CP019606">
    <property type="protein sequence ID" value="AQP48848.1"/>
    <property type="molecule type" value="Genomic_DNA"/>
</dbReference>
<gene>
    <name evidence="5" type="ORF">BW730_16465</name>
</gene>
<dbReference type="GO" id="GO:1901137">
    <property type="term" value="P:carbohydrate derivative biosynthetic process"/>
    <property type="evidence" value="ECO:0007669"/>
    <property type="project" value="UniProtKB-ARBA"/>
</dbReference>
<evidence type="ECO:0000256" key="2">
    <source>
        <dbReference type="ARBA" id="ARBA00022679"/>
    </source>
</evidence>
<organism evidence="5 6">
    <name type="scientific">Tessaracoccus aquimaris</name>
    <dbReference type="NCBI Taxonomy" id="1332264"/>
    <lineage>
        <taxon>Bacteria</taxon>
        <taxon>Bacillati</taxon>
        <taxon>Actinomycetota</taxon>
        <taxon>Actinomycetes</taxon>
        <taxon>Propionibacteriales</taxon>
        <taxon>Propionibacteriaceae</taxon>
        <taxon>Tessaracoccus</taxon>
    </lineage>
</organism>
<dbReference type="GO" id="GO:0016758">
    <property type="term" value="F:hexosyltransferase activity"/>
    <property type="evidence" value="ECO:0007669"/>
    <property type="project" value="TreeGrafter"/>
</dbReference>
<reference evidence="6" key="1">
    <citation type="submission" date="2017-02" db="EMBL/GenBank/DDBJ databases">
        <title>Tessaracoccus aquaemaris sp. nov., isolated from the intestine of a Korean rockfish, Sebastes schlegelii, in a marine aquaculture pond.</title>
        <authorList>
            <person name="Tak E.J."/>
            <person name="Bae J.-W."/>
        </authorList>
    </citation>
    <scope>NUCLEOTIDE SEQUENCE [LARGE SCALE GENOMIC DNA]</scope>
    <source>
        <strain evidence="6">NSG39</strain>
    </source>
</reference>
<dbReference type="KEGG" id="tes:BW730_16465"/>
<evidence type="ECO:0000313" key="6">
    <source>
        <dbReference type="Proteomes" id="UP000188145"/>
    </source>
</evidence>
<evidence type="ECO:0000256" key="1">
    <source>
        <dbReference type="ARBA" id="ARBA00022676"/>
    </source>
</evidence>
<keyword evidence="2" id="KW-0808">Transferase</keyword>
<accession>A0A1Q2CRT5</accession>
<dbReference type="Pfam" id="PF13692">
    <property type="entry name" value="Glyco_trans_1_4"/>
    <property type="match status" value="1"/>
</dbReference>
<dbReference type="CDD" id="cd03808">
    <property type="entry name" value="GT4_CapM-like"/>
    <property type="match status" value="1"/>
</dbReference>
<dbReference type="SUPFAM" id="SSF53756">
    <property type="entry name" value="UDP-Glycosyltransferase/glycogen phosphorylase"/>
    <property type="match status" value="1"/>
</dbReference>
<dbReference type="Proteomes" id="UP000188145">
    <property type="component" value="Chromosome"/>
</dbReference>
<dbReference type="InterPro" id="IPR050194">
    <property type="entry name" value="Glycosyltransferase_grp1"/>
</dbReference>
<dbReference type="PANTHER" id="PTHR45947">
    <property type="entry name" value="SULFOQUINOVOSYL TRANSFERASE SQD2"/>
    <property type="match status" value="1"/>
</dbReference>
<keyword evidence="6" id="KW-1185">Reference proteome</keyword>
<keyword evidence="1" id="KW-0328">Glycosyltransferase</keyword>
<dbReference type="Pfam" id="PF13579">
    <property type="entry name" value="Glyco_trans_4_4"/>
    <property type="match status" value="1"/>
</dbReference>
<feature type="domain" description="Glycosyltransferase subfamily 4-like N-terminal" evidence="4">
    <location>
        <begin position="3"/>
        <end position="138"/>
    </location>
</feature>
<evidence type="ECO:0000256" key="3">
    <source>
        <dbReference type="SAM" id="MobiDB-lite"/>
    </source>
</evidence>
<dbReference type="PANTHER" id="PTHR45947:SF3">
    <property type="entry name" value="SULFOQUINOVOSYL TRANSFERASE SQD2"/>
    <property type="match status" value="1"/>
</dbReference>
<sequence>MTLICSPGAGLDHLADSQGVEVIAVPMARNPEALSDLASLGRLFVRLRTLRPNAIVYATPKASLLTAIASFVCRVPVRVYEQWGLRLETTKGVERRCLSMLERATAALSTIVVPNSQSLARSLRDAQLTGRTPVRILGAGSSHGVDLDHFSRRANTSPLDSDTTAFVANARGLVIGFVGRLAPDKGLDTLLAALTICRRSGTDVRAIIVGGDDGPSPIHGQSQVEKQLVHFTGHASDPRPYYRAMDVLVLPSRREGFPNVVLEAAAMCVPAIVSDATGCSDAVSHEVTGLLFEVGSPGALADAITRLAADRELVRTLGCAARLRAERDYSQQTIWSLHESLLRNLVEQSREGVETGTTIPQAETGRASAWHADASEIPPRETDIE</sequence>
<dbReference type="STRING" id="1332264.BW730_16465"/>
<evidence type="ECO:0000313" key="5">
    <source>
        <dbReference type="EMBL" id="AQP48848.1"/>
    </source>
</evidence>